<dbReference type="SUPFAM" id="SSF51126">
    <property type="entry name" value="Pectin lyase-like"/>
    <property type="match status" value="1"/>
</dbReference>
<keyword evidence="3 5" id="KW-0063">Aspartyl esterase</keyword>
<feature type="active site" evidence="4">
    <location>
        <position position="372"/>
    </location>
</feature>
<dbReference type="InterPro" id="IPR011050">
    <property type="entry name" value="Pectin_lyase_fold/virulence"/>
</dbReference>
<evidence type="ECO:0000256" key="5">
    <source>
        <dbReference type="RuleBase" id="RU000589"/>
    </source>
</evidence>
<dbReference type="GO" id="GO:0045490">
    <property type="term" value="P:pectin catabolic process"/>
    <property type="evidence" value="ECO:0007669"/>
    <property type="project" value="UniProtKB-UniRule"/>
</dbReference>
<dbReference type="InterPro" id="IPR012334">
    <property type="entry name" value="Pectin_lyas_fold"/>
</dbReference>
<comment type="caution">
    <text evidence="7">The sequence shown here is derived from an EMBL/GenBank/DDBJ whole genome shotgun (WGS) entry which is preliminary data.</text>
</comment>
<dbReference type="PANTHER" id="PTHR31321:SF57">
    <property type="entry name" value="PECTINESTERASE 53-RELATED"/>
    <property type="match status" value="1"/>
</dbReference>
<protein>
    <recommendedName>
        <fullName evidence="5">Pectinesterase</fullName>
        <ecNumber evidence="5">3.1.1.11</ecNumber>
    </recommendedName>
</protein>
<keyword evidence="8" id="KW-1185">Reference proteome</keyword>
<dbReference type="InterPro" id="IPR033131">
    <property type="entry name" value="Pectinesterase_Asp_AS"/>
</dbReference>
<dbReference type="Gene3D" id="2.60.120.200">
    <property type="match status" value="1"/>
</dbReference>
<proteinExistence type="inferred from homology"/>
<reference evidence="7 8" key="1">
    <citation type="submission" date="2018-05" db="EMBL/GenBank/DDBJ databases">
        <title>Genomic Encyclopedia of Type Strains, Phase III (KMG-III): the genomes of soil and plant-associated and newly described type strains.</title>
        <authorList>
            <person name="Whitman W."/>
        </authorList>
    </citation>
    <scope>NUCLEOTIDE SEQUENCE [LARGE SCALE GENOMIC DNA]</scope>
    <source>
        <strain evidence="7 8">CECT 5696</strain>
    </source>
</reference>
<dbReference type="EMBL" id="QGTQ01000007">
    <property type="protein sequence ID" value="PWW03170.1"/>
    <property type="molecule type" value="Genomic_DNA"/>
</dbReference>
<dbReference type="RefSeq" id="WP_245946634.1">
    <property type="nucleotide sequence ID" value="NZ_CP054612.1"/>
</dbReference>
<keyword evidence="2 5" id="KW-0378">Hydrolase</keyword>
<dbReference type="Gene3D" id="2.160.20.10">
    <property type="entry name" value="Single-stranded right-handed beta-helix, Pectin lyase-like"/>
    <property type="match status" value="1"/>
</dbReference>
<dbReference type="GO" id="GO:0030599">
    <property type="term" value="F:pectinesterase activity"/>
    <property type="evidence" value="ECO:0007669"/>
    <property type="project" value="UniProtKB-UniRule"/>
</dbReference>
<evidence type="ECO:0000256" key="1">
    <source>
        <dbReference type="ARBA" id="ARBA00008891"/>
    </source>
</evidence>
<sequence length="513" mass="53912">MRKRKMFGATTVLIAAMLGVFPAASAQAATSLTDTNFNGTSAGSQPSGFTISEAGGTVRAANVPSSSNRSVFLNDTSTTAYSSLKKTFTVQTGKIDAEFKFMQPSLVNSTKIFRLLSGTTAAVSIESYGGNISYRNADSTYVTLVSSYSANVWYSIRIVADPSTDKADVYVNGVKKASGVAFYTTVSNLDGFESYTPNSTAGSHYLDDILIKDVPTAIPSGALVVSASGGTGVYTTIQAAIDAIPANNTTPKTIYVKNGTYNEKLTFPANKPYITLIGESAAGTILSCADTASSAGSTTNSSCTFVRGSDFTAQDITFRNTAGASAGQAVALYVSGDRAAFRNVRVLGNQDSLYANNGRQYYRDSYIEGTVDYIFGGATAVFESCEIKSLGGGYVTAASTAQSTAYGYVFITSSLTRSGSLDDTTALGRPWQPYSSVTYLYTSMDTHIKPAGWDNWGNTANESTARYSEYGNTGAGAATSSRVSWAHQLTASQAAAINTQEVLAGSDNWDPAH</sequence>
<dbReference type="InterPro" id="IPR013320">
    <property type="entry name" value="ConA-like_dom_sf"/>
</dbReference>
<dbReference type="Pfam" id="PF01095">
    <property type="entry name" value="Pectinesterase"/>
    <property type="match status" value="1"/>
</dbReference>
<dbReference type="InterPro" id="IPR000070">
    <property type="entry name" value="Pectinesterase_cat"/>
</dbReference>
<evidence type="ECO:0000313" key="7">
    <source>
        <dbReference type="EMBL" id="PWW03170.1"/>
    </source>
</evidence>
<dbReference type="PANTHER" id="PTHR31321">
    <property type="entry name" value="ACYL-COA THIOESTER HYDROLASE YBHC-RELATED"/>
    <property type="match status" value="1"/>
</dbReference>
<comment type="catalytic activity">
    <reaction evidence="5">
        <text>[(1-&gt;4)-alpha-D-galacturonosyl methyl ester](n) + n H2O = [(1-&gt;4)-alpha-D-galacturonosyl](n) + n methanol + n H(+)</text>
        <dbReference type="Rhea" id="RHEA:22380"/>
        <dbReference type="Rhea" id="RHEA-COMP:14570"/>
        <dbReference type="Rhea" id="RHEA-COMP:14573"/>
        <dbReference type="ChEBI" id="CHEBI:15377"/>
        <dbReference type="ChEBI" id="CHEBI:15378"/>
        <dbReference type="ChEBI" id="CHEBI:17790"/>
        <dbReference type="ChEBI" id="CHEBI:140522"/>
        <dbReference type="ChEBI" id="CHEBI:140523"/>
        <dbReference type="EC" id="3.1.1.11"/>
    </reaction>
</comment>
<feature type="domain" description="Pectinesterase catalytic" evidence="6">
    <location>
        <begin position="224"/>
        <end position="495"/>
    </location>
</feature>
<feature type="chain" id="PRO_5015801850" description="Pectinesterase" evidence="5">
    <location>
        <begin position="29"/>
        <end position="513"/>
    </location>
</feature>
<evidence type="ECO:0000259" key="6">
    <source>
        <dbReference type="Pfam" id="PF01095"/>
    </source>
</evidence>
<feature type="signal peptide" evidence="5">
    <location>
        <begin position="1"/>
        <end position="28"/>
    </location>
</feature>
<name>A0A2V2YUP6_9BACL</name>
<dbReference type="AlphaFoldDB" id="A0A2V2YUP6"/>
<comment type="pathway">
    <text evidence="5">Glycan metabolism; pectin degradation; 2-dehydro-3-deoxy-D-gluconate from pectin: step 1/5.</text>
</comment>
<dbReference type="GO" id="GO:0009279">
    <property type="term" value="C:cell outer membrane"/>
    <property type="evidence" value="ECO:0007669"/>
    <property type="project" value="TreeGrafter"/>
</dbReference>
<dbReference type="UniPathway" id="UPA00545">
    <property type="reaction ID" value="UER00823"/>
</dbReference>
<evidence type="ECO:0000256" key="3">
    <source>
        <dbReference type="ARBA" id="ARBA00023085"/>
    </source>
</evidence>
<keyword evidence="5" id="KW-0732">Signal</keyword>
<dbReference type="PROSITE" id="PS00503">
    <property type="entry name" value="PECTINESTERASE_2"/>
    <property type="match status" value="1"/>
</dbReference>
<organism evidence="7 8">
    <name type="scientific">Paenibacillus cellulosilyticus</name>
    <dbReference type="NCBI Taxonomy" id="375489"/>
    <lineage>
        <taxon>Bacteria</taxon>
        <taxon>Bacillati</taxon>
        <taxon>Bacillota</taxon>
        <taxon>Bacilli</taxon>
        <taxon>Bacillales</taxon>
        <taxon>Paenibacillaceae</taxon>
        <taxon>Paenibacillus</taxon>
    </lineage>
</organism>
<dbReference type="SUPFAM" id="SSF49899">
    <property type="entry name" value="Concanavalin A-like lectins/glucanases"/>
    <property type="match status" value="1"/>
</dbReference>
<dbReference type="EC" id="3.1.1.11" evidence="5"/>
<dbReference type="GO" id="GO:0042545">
    <property type="term" value="P:cell wall modification"/>
    <property type="evidence" value="ECO:0007669"/>
    <property type="project" value="UniProtKB-UniRule"/>
</dbReference>
<evidence type="ECO:0000256" key="2">
    <source>
        <dbReference type="ARBA" id="ARBA00022801"/>
    </source>
</evidence>
<evidence type="ECO:0000256" key="4">
    <source>
        <dbReference type="PROSITE-ProRule" id="PRU10040"/>
    </source>
</evidence>
<accession>A0A2V2YUP6</accession>
<comment type="similarity">
    <text evidence="1">Belongs to the pectinesterase family.</text>
</comment>
<dbReference type="Proteomes" id="UP000246635">
    <property type="component" value="Unassembled WGS sequence"/>
</dbReference>
<gene>
    <name evidence="7" type="ORF">DFQ01_10766</name>
</gene>
<evidence type="ECO:0000313" key="8">
    <source>
        <dbReference type="Proteomes" id="UP000246635"/>
    </source>
</evidence>